<reference evidence="2 3" key="1">
    <citation type="submission" date="2016-10" db="EMBL/GenBank/DDBJ databases">
        <authorList>
            <person name="de Groot N.N."/>
        </authorList>
    </citation>
    <scope>NUCLEOTIDE SEQUENCE [LARGE SCALE GENOMIC DNA]</scope>
    <source>
        <strain evidence="2 3">DSM 20117</strain>
    </source>
</reference>
<evidence type="ECO:0000313" key="3">
    <source>
        <dbReference type="Proteomes" id="UP000181917"/>
    </source>
</evidence>
<dbReference type="InterPro" id="IPR025289">
    <property type="entry name" value="DUF4081"/>
</dbReference>
<keyword evidence="3" id="KW-1185">Reference proteome</keyword>
<feature type="domain" description="N-acetyltransferase" evidence="1">
    <location>
        <begin position="168"/>
        <end position="308"/>
    </location>
</feature>
<organism evidence="2 3">
    <name type="scientific">Crystallibacter crystallopoietes</name>
    <dbReference type="NCBI Taxonomy" id="37928"/>
    <lineage>
        <taxon>Bacteria</taxon>
        <taxon>Bacillati</taxon>
        <taxon>Actinomycetota</taxon>
        <taxon>Actinomycetes</taxon>
        <taxon>Micrococcales</taxon>
        <taxon>Micrococcaceae</taxon>
        <taxon>Crystallibacter</taxon>
    </lineage>
</organism>
<dbReference type="PIRSF" id="PIRSF021603">
    <property type="entry name" value="UCP21603_acetyltransf"/>
    <property type="match status" value="1"/>
</dbReference>
<accession>A0A1H1H4H9</accession>
<proteinExistence type="predicted"/>
<dbReference type="AlphaFoldDB" id="A0A1H1H4H9"/>
<dbReference type="Pfam" id="PF13312">
    <property type="entry name" value="DUF4081"/>
    <property type="match status" value="1"/>
</dbReference>
<dbReference type="InterPro" id="IPR016181">
    <property type="entry name" value="Acyl_CoA_acyltransferase"/>
</dbReference>
<dbReference type="InterPro" id="IPR000182">
    <property type="entry name" value="GNAT_dom"/>
</dbReference>
<protein>
    <recommendedName>
        <fullName evidence="1">N-acetyltransferase domain-containing protein</fullName>
    </recommendedName>
</protein>
<dbReference type="STRING" id="37928.SAMN04489742_4566"/>
<dbReference type="InterPro" id="IPR016794">
    <property type="entry name" value="UCP21603_acetyltransf"/>
</dbReference>
<dbReference type="PROSITE" id="PS51186">
    <property type="entry name" value="GNAT"/>
    <property type="match status" value="1"/>
</dbReference>
<dbReference type="Gene3D" id="3.40.630.30">
    <property type="match status" value="1"/>
</dbReference>
<dbReference type="Pfam" id="PF00583">
    <property type="entry name" value="Acetyltransf_1"/>
    <property type="match status" value="1"/>
</dbReference>
<dbReference type="Proteomes" id="UP000181917">
    <property type="component" value="Unassembled WGS sequence"/>
</dbReference>
<dbReference type="GO" id="GO:0016747">
    <property type="term" value="F:acyltransferase activity, transferring groups other than amino-acyl groups"/>
    <property type="evidence" value="ECO:0007669"/>
    <property type="project" value="InterPro"/>
</dbReference>
<dbReference type="RefSeq" id="WP_335644193.1">
    <property type="nucleotide sequence ID" value="NZ_CP018863.1"/>
</dbReference>
<dbReference type="EMBL" id="FNKH01000002">
    <property type="protein sequence ID" value="SDR20281.1"/>
    <property type="molecule type" value="Genomic_DNA"/>
</dbReference>
<name>A0A1H1H4H9_9MICC</name>
<dbReference type="SUPFAM" id="SSF55729">
    <property type="entry name" value="Acyl-CoA N-acyltransferases (Nat)"/>
    <property type="match status" value="1"/>
</dbReference>
<sequence>MAKMLSRVAPWLTSANRLRTDAGCEAAAALGHAEIRVLDEGDTPRLWELVKQDPVSNVFLAAHLESAKTAAPTPSGAEILGYFADGALAGACWSGVNLVPTALTAEQGANLGQFLASSNRRTSSIFGPAEAVLGIWSSFQHNSTRPFDVRPNQPLMELRGKPAVAADPAVRFSTGADLDVLLPACVAMFEEEVGYSPMAAGGHHYRQRVRSLIDKGHSLIYREPGGEVVFKAELGNVSADAVQIQGVWMNPAYRGKGLAAAYMAAVVELSRKFAPVASLYVNDYNQRAVAAYRRVGFEQVGTFATVLF</sequence>
<evidence type="ECO:0000313" key="2">
    <source>
        <dbReference type="EMBL" id="SDR20281.1"/>
    </source>
</evidence>
<evidence type="ECO:0000259" key="1">
    <source>
        <dbReference type="PROSITE" id="PS51186"/>
    </source>
</evidence>
<gene>
    <name evidence="2" type="ORF">SAMN04489742_4566</name>
</gene>